<evidence type="ECO:0000313" key="2">
    <source>
        <dbReference type="Proteomes" id="UP000006180"/>
    </source>
</evidence>
<dbReference type="AlphaFoldDB" id="I3X7A0"/>
<evidence type="ECO:0000313" key="1">
    <source>
        <dbReference type="EMBL" id="AFL51756.1"/>
    </source>
</evidence>
<dbReference type="EMBL" id="CP003563">
    <property type="protein sequence ID" value="AFL51756.1"/>
    <property type="molecule type" value="Genomic_DNA"/>
</dbReference>
<gene>
    <name evidence="1" type="ORF">USDA257_c31880</name>
</gene>
<protein>
    <submittedName>
        <fullName evidence="1">Uncharacterized protein</fullName>
    </submittedName>
</protein>
<dbReference type="HOGENOM" id="CLU_2865421_0_0_5"/>
<dbReference type="KEGG" id="sfd:USDA257_c31880"/>
<reference evidence="1 2" key="1">
    <citation type="journal article" date="2012" name="J. Bacteriol.">
        <title>Complete genome sequence of the broad-host-range strain Sinorhizobium fredii USDA257.</title>
        <authorList>
            <person name="Schuldes J."/>
            <person name="Rodriguez Orbegoso M."/>
            <person name="Schmeisser C."/>
            <person name="Krishnan H.B."/>
            <person name="Daniel R."/>
            <person name="Streit W.R."/>
        </authorList>
    </citation>
    <scope>NUCLEOTIDE SEQUENCE [LARGE SCALE GENOMIC DNA]</scope>
    <source>
        <strain evidence="1 2">USDA 257</strain>
    </source>
</reference>
<dbReference type="Proteomes" id="UP000006180">
    <property type="component" value="Chromosome"/>
</dbReference>
<sequence>MSPFSGANFDRPAIAEKHPIVFYGLRIRQMHREKFLFSKVRGVAACLLPTFGDLKLKPFMSFEK</sequence>
<dbReference type="STRING" id="1185652.USDA257_c31880"/>
<proteinExistence type="predicted"/>
<accession>I3X7A0</accession>
<organism evidence="1 2">
    <name type="scientific">Sinorhizobium fredii (strain USDA 257)</name>
    <dbReference type="NCBI Taxonomy" id="1185652"/>
    <lineage>
        <taxon>Bacteria</taxon>
        <taxon>Pseudomonadati</taxon>
        <taxon>Pseudomonadota</taxon>
        <taxon>Alphaproteobacteria</taxon>
        <taxon>Hyphomicrobiales</taxon>
        <taxon>Rhizobiaceae</taxon>
        <taxon>Sinorhizobium/Ensifer group</taxon>
        <taxon>Sinorhizobium</taxon>
    </lineage>
</organism>
<name>I3X7A0_SINF2</name>